<gene>
    <name evidence="1" type="ORF">AVEN_127629_1</name>
</gene>
<keyword evidence="2" id="KW-1185">Reference proteome</keyword>
<evidence type="ECO:0000313" key="1">
    <source>
        <dbReference type="EMBL" id="GBO25316.1"/>
    </source>
</evidence>
<proteinExistence type="predicted"/>
<comment type="caution">
    <text evidence="1">The sequence shown here is derived from an EMBL/GenBank/DDBJ whole genome shotgun (WGS) entry which is preliminary data.</text>
</comment>
<sequence>MWSFTTAPNSSFLQQNRTPAPISALSLSPTRCTICERTSFSFPKVAFQFCDRTREMENERYWISKLFPGLLQFSSDFYIDEGFGAKRSNGLEHPFRECPALVPNCSLQLDWLVEVFLVCLRTQMWASFP</sequence>
<dbReference type="AlphaFoldDB" id="A0A4Y2VM98"/>
<accession>A0A4Y2VM98</accession>
<name>A0A4Y2VM98_ARAVE</name>
<organism evidence="1 2">
    <name type="scientific">Araneus ventricosus</name>
    <name type="common">Orbweaver spider</name>
    <name type="synonym">Epeira ventricosa</name>
    <dbReference type="NCBI Taxonomy" id="182803"/>
    <lineage>
        <taxon>Eukaryota</taxon>
        <taxon>Metazoa</taxon>
        <taxon>Ecdysozoa</taxon>
        <taxon>Arthropoda</taxon>
        <taxon>Chelicerata</taxon>
        <taxon>Arachnida</taxon>
        <taxon>Araneae</taxon>
        <taxon>Araneomorphae</taxon>
        <taxon>Entelegynae</taxon>
        <taxon>Araneoidea</taxon>
        <taxon>Araneidae</taxon>
        <taxon>Araneus</taxon>
    </lineage>
</organism>
<reference evidence="1 2" key="1">
    <citation type="journal article" date="2019" name="Sci. Rep.">
        <title>Orb-weaving spider Araneus ventricosus genome elucidates the spidroin gene catalogue.</title>
        <authorList>
            <person name="Kono N."/>
            <person name="Nakamura H."/>
            <person name="Ohtoshi R."/>
            <person name="Moran D.A.P."/>
            <person name="Shinohara A."/>
            <person name="Yoshida Y."/>
            <person name="Fujiwara M."/>
            <person name="Mori M."/>
            <person name="Tomita M."/>
            <person name="Arakawa K."/>
        </authorList>
    </citation>
    <scope>NUCLEOTIDE SEQUENCE [LARGE SCALE GENOMIC DNA]</scope>
</reference>
<evidence type="ECO:0000313" key="2">
    <source>
        <dbReference type="Proteomes" id="UP000499080"/>
    </source>
</evidence>
<dbReference type="EMBL" id="BGPR01048292">
    <property type="protein sequence ID" value="GBO25316.1"/>
    <property type="molecule type" value="Genomic_DNA"/>
</dbReference>
<dbReference type="Proteomes" id="UP000499080">
    <property type="component" value="Unassembled WGS sequence"/>
</dbReference>
<protein>
    <submittedName>
        <fullName evidence="1">Uncharacterized protein</fullName>
    </submittedName>
</protein>